<proteinExistence type="predicted"/>
<reference evidence="2 3" key="1">
    <citation type="journal article" date="2013" name="BMC Genomics">
        <title>The miniature genome of a carnivorous plant Genlisea aurea contains a low number of genes and short non-coding sequences.</title>
        <authorList>
            <person name="Leushkin E.V."/>
            <person name="Sutormin R.A."/>
            <person name="Nabieva E.R."/>
            <person name="Penin A.A."/>
            <person name="Kondrashov A.S."/>
            <person name="Logacheva M.D."/>
        </authorList>
    </citation>
    <scope>NUCLEOTIDE SEQUENCE [LARGE SCALE GENOMIC DNA]</scope>
</reference>
<name>S8DWE5_9LAMI</name>
<sequence>NEILLRIPDCRVHLVTEGEALPLATGDFELLRVSEENVALAILIRVGDEIRWPLTKDEPVVKLDASNYLFSLPIGDGNPITYAVSFGSIESLGSLDSFLSENSLFNSRCPAQKEGSVIDWKEFAPAIDDYNTFLGKAVAKGTGQIVKGVFRCSNAYANQVKRGSEKFLGVPPAAPPPKTTADKKSKASAINKTIKRARAVSKLSHKISGTAFRFVGIATGSVVTPIARSTVGKTVLSALPGEVALASLDSLNKILDAVEAAGKQAMEGSSEAVTRIVSNKLGESAGEATEDALATTGNCLGTVWNVFKIRKALNPASSVPGNVIRTVTK</sequence>
<dbReference type="Proteomes" id="UP000015453">
    <property type="component" value="Unassembled WGS sequence"/>
</dbReference>
<feature type="non-terminal residue" evidence="2">
    <location>
        <position position="329"/>
    </location>
</feature>
<evidence type="ECO:0000313" key="2">
    <source>
        <dbReference type="EMBL" id="EPS67503.1"/>
    </source>
</evidence>
<evidence type="ECO:0000259" key="1">
    <source>
        <dbReference type="Pfam" id="PF06911"/>
    </source>
</evidence>
<feature type="domain" description="Senescence" evidence="1">
    <location>
        <begin position="137"/>
        <end position="311"/>
    </location>
</feature>
<dbReference type="AlphaFoldDB" id="S8DWE5"/>
<protein>
    <recommendedName>
        <fullName evidence="1">Senescence domain-containing protein</fullName>
    </recommendedName>
</protein>
<evidence type="ECO:0000313" key="3">
    <source>
        <dbReference type="Proteomes" id="UP000015453"/>
    </source>
</evidence>
<dbReference type="Pfam" id="PF06911">
    <property type="entry name" value="Senescence"/>
    <property type="match status" value="1"/>
</dbReference>
<comment type="caution">
    <text evidence="2">The sequence shown here is derived from an EMBL/GenBank/DDBJ whole genome shotgun (WGS) entry which is preliminary data.</text>
</comment>
<organism evidence="2 3">
    <name type="scientific">Genlisea aurea</name>
    <dbReference type="NCBI Taxonomy" id="192259"/>
    <lineage>
        <taxon>Eukaryota</taxon>
        <taxon>Viridiplantae</taxon>
        <taxon>Streptophyta</taxon>
        <taxon>Embryophyta</taxon>
        <taxon>Tracheophyta</taxon>
        <taxon>Spermatophyta</taxon>
        <taxon>Magnoliopsida</taxon>
        <taxon>eudicotyledons</taxon>
        <taxon>Gunneridae</taxon>
        <taxon>Pentapetalae</taxon>
        <taxon>asterids</taxon>
        <taxon>lamiids</taxon>
        <taxon>Lamiales</taxon>
        <taxon>Lentibulariaceae</taxon>
        <taxon>Genlisea</taxon>
    </lineage>
</organism>
<feature type="non-terminal residue" evidence="2">
    <location>
        <position position="1"/>
    </location>
</feature>
<dbReference type="PANTHER" id="PTHR21068:SF36">
    <property type="entry name" value="SENESCENCE_DEHYDRATION-ASSOCIATED PROTEIN-LIKE PROTEIN"/>
    <property type="match status" value="1"/>
</dbReference>
<dbReference type="PANTHER" id="PTHR21068">
    <property type="entry name" value="SPARTIN"/>
    <property type="match status" value="1"/>
</dbReference>
<gene>
    <name evidence="2" type="ORF">M569_07274</name>
</gene>
<accession>S8DWE5</accession>
<dbReference type="OrthoDB" id="1719420at2759"/>
<dbReference type="InterPro" id="IPR045036">
    <property type="entry name" value="Spartin-like"/>
</dbReference>
<dbReference type="GO" id="GO:0005886">
    <property type="term" value="C:plasma membrane"/>
    <property type="evidence" value="ECO:0007669"/>
    <property type="project" value="TreeGrafter"/>
</dbReference>
<dbReference type="InterPro" id="IPR009686">
    <property type="entry name" value="Senescence/spartin_C"/>
</dbReference>
<keyword evidence="3" id="KW-1185">Reference proteome</keyword>
<dbReference type="EMBL" id="AUSU01003082">
    <property type="protein sequence ID" value="EPS67503.1"/>
    <property type="molecule type" value="Genomic_DNA"/>
</dbReference>